<evidence type="ECO:0000256" key="8">
    <source>
        <dbReference type="ARBA" id="ARBA00023235"/>
    </source>
</evidence>
<keyword evidence="7" id="KW-0862">Zinc</keyword>
<comment type="cofactor">
    <cofactor evidence="2">
        <name>Zn(2+)</name>
        <dbReference type="ChEBI" id="CHEBI:29105"/>
    </cofactor>
</comment>
<dbReference type="InterPro" id="IPR027449">
    <property type="entry name" value="KduI_N"/>
</dbReference>
<evidence type="ECO:0000313" key="9">
    <source>
        <dbReference type="EMBL" id="MCQ3828628.1"/>
    </source>
</evidence>
<keyword evidence="8 9" id="KW-0413">Isomerase</keyword>
<dbReference type="InterPro" id="IPR021120">
    <property type="entry name" value="KduI/IolB_isomerase"/>
</dbReference>
<dbReference type="Pfam" id="PF04962">
    <property type="entry name" value="KduI"/>
    <property type="match status" value="1"/>
</dbReference>
<dbReference type="RefSeq" id="WP_255873453.1">
    <property type="nucleotide sequence ID" value="NZ_JACASI010000013.1"/>
</dbReference>
<dbReference type="InterPro" id="IPR014710">
    <property type="entry name" value="RmlC-like_jellyroll"/>
</dbReference>
<protein>
    <recommendedName>
        <fullName evidence="5">5-dehydro-4-deoxy-D-glucuronate isomerase</fullName>
        <ecNumber evidence="5">5.3.1.17</ecNumber>
    </recommendedName>
</protein>
<evidence type="ECO:0000256" key="7">
    <source>
        <dbReference type="ARBA" id="ARBA00022833"/>
    </source>
</evidence>
<evidence type="ECO:0000256" key="1">
    <source>
        <dbReference type="ARBA" id="ARBA00000552"/>
    </source>
</evidence>
<dbReference type="EC" id="5.3.1.17" evidence="5"/>
<dbReference type="InterPro" id="IPR011051">
    <property type="entry name" value="RmlC_Cupin_sf"/>
</dbReference>
<dbReference type="CDD" id="cd20294">
    <property type="entry name" value="cupin_KduI_N"/>
    <property type="match status" value="1"/>
</dbReference>
<comment type="caution">
    <text evidence="9">The sequence shown here is derived from an EMBL/GenBank/DDBJ whole genome shotgun (WGS) entry which is preliminary data.</text>
</comment>
<comment type="pathway">
    <text evidence="3">Glycan metabolism; pectin degradation; 2-dehydro-3-deoxy-D-gluconate from pectin: step 4/5.</text>
</comment>
<dbReference type="PANTHER" id="PTHR38461">
    <property type="entry name" value="4-DEOXY-L-THREO-5-HEXOSULOSE-URONATE KETOL-ISOMERASE"/>
    <property type="match status" value="1"/>
</dbReference>
<evidence type="ECO:0000256" key="4">
    <source>
        <dbReference type="ARBA" id="ARBA00008086"/>
    </source>
</evidence>
<evidence type="ECO:0000256" key="5">
    <source>
        <dbReference type="ARBA" id="ARBA00012547"/>
    </source>
</evidence>
<proteinExistence type="inferred from homology"/>
<reference evidence="9" key="1">
    <citation type="thesis" date="2020" institute="Technische Universitat Dresden" country="Dresden, Germany">
        <title>The Agarolytic System of Microbulbifer elongatus PORT2, Isolated from Batu Karas, Pangandaran West Java Indonesia.</title>
        <authorList>
            <person name="Anggraeni S.R."/>
        </authorList>
    </citation>
    <scope>NUCLEOTIDE SEQUENCE</scope>
    <source>
        <strain evidence="9">PORT2</strain>
    </source>
</reference>
<dbReference type="InterPro" id="IPR007045">
    <property type="entry name" value="KduI"/>
</dbReference>
<gene>
    <name evidence="9" type="primary">kduI</name>
    <name evidence="9" type="ORF">HXX02_04170</name>
</gene>
<dbReference type="EMBL" id="JACASI010000013">
    <property type="protein sequence ID" value="MCQ3828628.1"/>
    <property type="molecule type" value="Genomic_DNA"/>
</dbReference>
<dbReference type="Gene3D" id="2.60.120.520">
    <property type="entry name" value="pectin degrading enzyme 5-keto 4- deoxyuronate isomerase, domain 1"/>
    <property type="match status" value="1"/>
</dbReference>
<dbReference type="NCBIfam" id="NF002091">
    <property type="entry name" value="PRK00924.1"/>
    <property type="match status" value="1"/>
</dbReference>
<comment type="catalytic activity">
    <reaction evidence="1">
        <text>5-dehydro-4-deoxy-D-glucuronate = 3-deoxy-D-glycero-2,5-hexodiulosonate</text>
        <dbReference type="Rhea" id="RHEA:23896"/>
        <dbReference type="ChEBI" id="CHEBI:17117"/>
        <dbReference type="ChEBI" id="CHEBI:29071"/>
        <dbReference type="EC" id="5.3.1.17"/>
    </reaction>
</comment>
<dbReference type="PANTHER" id="PTHR38461:SF1">
    <property type="entry name" value="4-DEOXY-L-THREO-5-HEXOSULOSE-URONATE KETOL-ISOMERASE"/>
    <property type="match status" value="1"/>
</dbReference>
<evidence type="ECO:0000313" key="10">
    <source>
        <dbReference type="Proteomes" id="UP001205566"/>
    </source>
</evidence>
<dbReference type="Gene3D" id="2.60.120.10">
    <property type="entry name" value="Jelly Rolls"/>
    <property type="match status" value="1"/>
</dbReference>
<dbReference type="CDD" id="cd20491">
    <property type="entry name" value="cupin_KduI_C"/>
    <property type="match status" value="1"/>
</dbReference>
<comment type="similarity">
    <text evidence="4">Belongs to the KduI family.</text>
</comment>
<dbReference type="GO" id="GO:0008697">
    <property type="term" value="F:4-deoxy-L-threo-5-hexosulose-uronate ketol-isomerase activity"/>
    <property type="evidence" value="ECO:0007669"/>
    <property type="project" value="UniProtKB-EC"/>
</dbReference>
<organism evidence="9 10">
    <name type="scientific">Microbulbifer elongatus</name>
    <dbReference type="NCBI Taxonomy" id="86173"/>
    <lineage>
        <taxon>Bacteria</taxon>
        <taxon>Pseudomonadati</taxon>
        <taxon>Pseudomonadota</taxon>
        <taxon>Gammaproteobacteria</taxon>
        <taxon>Cellvibrionales</taxon>
        <taxon>Microbulbiferaceae</taxon>
        <taxon>Microbulbifer</taxon>
    </lineage>
</organism>
<evidence type="ECO:0000256" key="3">
    <source>
        <dbReference type="ARBA" id="ARBA00005148"/>
    </source>
</evidence>
<dbReference type="SUPFAM" id="SSF51182">
    <property type="entry name" value="RmlC-like cupins"/>
    <property type="match status" value="1"/>
</dbReference>
<evidence type="ECO:0000256" key="2">
    <source>
        <dbReference type="ARBA" id="ARBA00001947"/>
    </source>
</evidence>
<evidence type="ECO:0000256" key="6">
    <source>
        <dbReference type="ARBA" id="ARBA00022723"/>
    </source>
</evidence>
<keyword evidence="6" id="KW-0479">Metal-binding</keyword>
<keyword evidence="10" id="KW-1185">Reference proteome</keyword>
<dbReference type="Proteomes" id="UP001205566">
    <property type="component" value="Unassembled WGS sequence"/>
</dbReference>
<sequence length="277" mass="30736">MQFLHSADSVRYQRMTNAELRESFCMESLFERGALNLTYTDVDRAVVGAAVPTAQQPLSLPTHKELASAYFCERRELGVVNIGGAGVVVVDGKEYPMEKFDSLYVARGSQTVTFASADDSAPAEFYLVSYPAHRVTETVHIPLEKANRVELGSIDGSNERVICQSICPGVVDSCQLVMGITRLASGSVWNTKPPHTHRRRTEVYLYFDFPQDERVFHFMGQPHETRSLPLAPKTAIASPHWSIHSGAGSCNYSFVWAMGGENQQFDDMDHLKLGDLG</sequence>
<name>A0ABT1NXK9_9GAMM</name>
<accession>A0ABT1NXK9</accession>